<accession>A0A161PGM4</accession>
<dbReference type="EMBL" id="LTAO01000012">
    <property type="protein sequence ID" value="KYG31934.1"/>
    <property type="molecule type" value="Genomic_DNA"/>
</dbReference>
<reference evidence="1" key="1">
    <citation type="submission" date="2016-02" db="EMBL/GenBank/DDBJ databases">
        <title>Genome sequence of Bacillus trypoxylicola KCTC 13244(T).</title>
        <authorList>
            <person name="Jeong H."/>
            <person name="Park S.-H."/>
            <person name="Choi S.-K."/>
        </authorList>
    </citation>
    <scope>NUCLEOTIDE SEQUENCE [LARGE SCALE GENOMIC DNA]</scope>
    <source>
        <strain evidence="1">KCTC 13244</strain>
    </source>
</reference>
<dbReference type="RefSeq" id="WP_061948291.1">
    <property type="nucleotide sequence ID" value="NZ_LTAO01000012.1"/>
</dbReference>
<protein>
    <submittedName>
        <fullName evidence="1">Uncharacterized protein</fullName>
    </submittedName>
</protein>
<name>A0A161PGM4_9BACI</name>
<gene>
    <name evidence="1" type="ORF">AZF04_03930</name>
</gene>
<keyword evidence="2" id="KW-1185">Reference proteome</keyword>
<dbReference type="OrthoDB" id="2943481at2"/>
<dbReference type="Proteomes" id="UP000075806">
    <property type="component" value="Unassembled WGS sequence"/>
</dbReference>
<organism evidence="1 2">
    <name type="scientific">Alkalihalobacillus trypoxylicola</name>
    <dbReference type="NCBI Taxonomy" id="519424"/>
    <lineage>
        <taxon>Bacteria</taxon>
        <taxon>Bacillati</taxon>
        <taxon>Bacillota</taxon>
        <taxon>Bacilli</taxon>
        <taxon>Bacillales</taxon>
        <taxon>Bacillaceae</taxon>
        <taxon>Alkalihalobacillus</taxon>
    </lineage>
</organism>
<evidence type="ECO:0000313" key="2">
    <source>
        <dbReference type="Proteomes" id="UP000075806"/>
    </source>
</evidence>
<sequence>MVSWSVNPTVTHSKIHDTGYISGGQYYGEGSFAYKIGVIGTGWGAQLGTVEIRVRGDQSGKKSGSFWTAAGPN</sequence>
<evidence type="ECO:0000313" key="1">
    <source>
        <dbReference type="EMBL" id="KYG31934.1"/>
    </source>
</evidence>
<dbReference type="AlphaFoldDB" id="A0A161PGM4"/>
<proteinExistence type="predicted"/>
<comment type="caution">
    <text evidence="1">The sequence shown here is derived from an EMBL/GenBank/DDBJ whole genome shotgun (WGS) entry which is preliminary data.</text>
</comment>